<feature type="compositionally biased region" description="Basic and acidic residues" evidence="1">
    <location>
        <begin position="30"/>
        <end position="41"/>
    </location>
</feature>
<gene>
    <name evidence="3" type="ordered locus">SNE_A13290</name>
</gene>
<evidence type="ECO:0000256" key="1">
    <source>
        <dbReference type="SAM" id="MobiDB-lite"/>
    </source>
</evidence>
<dbReference type="GO" id="GO:0003677">
    <property type="term" value="F:DNA binding"/>
    <property type="evidence" value="ECO:0007669"/>
    <property type="project" value="InterPro"/>
</dbReference>
<evidence type="ECO:0000259" key="2">
    <source>
        <dbReference type="PROSITE" id="PS50943"/>
    </source>
</evidence>
<dbReference type="EMBL" id="FR872582">
    <property type="protein sequence ID" value="CCB89206.1"/>
    <property type="molecule type" value="Genomic_DNA"/>
</dbReference>
<dbReference type="OrthoDB" id="361754at2"/>
<dbReference type="Gene3D" id="1.10.260.40">
    <property type="entry name" value="lambda repressor-like DNA-binding domains"/>
    <property type="match status" value="1"/>
</dbReference>
<organism evidence="3 4">
    <name type="scientific">Simkania negevensis (strain ATCC VR-1471 / DSM 27360 / Z)</name>
    <dbReference type="NCBI Taxonomy" id="331113"/>
    <lineage>
        <taxon>Bacteria</taxon>
        <taxon>Pseudomonadati</taxon>
        <taxon>Chlamydiota</taxon>
        <taxon>Chlamydiia</taxon>
        <taxon>Parachlamydiales</taxon>
        <taxon>Simkaniaceae</taxon>
        <taxon>Simkania</taxon>
    </lineage>
</organism>
<sequence length="101" mass="11817">MSARTKKRPIRKKPNLKNKQSSRKNVAWREAAKSELKKHSEPGQMLRGCRHKERLTQNELAIALEMSQHHISEMENGKRSIGKVIAKRFAAFFNIDYRVFL</sequence>
<dbReference type="SMART" id="SM00530">
    <property type="entry name" value="HTH_XRE"/>
    <property type="match status" value="1"/>
</dbReference>
<dbReference type="CDD" id="cd00093">
    <property type="entry name" value="HTH_XRE"/>
    <property type="match status" value="1"/>
</dbReference>
<dbReference type="eggNOG" id="COG3093">
    <property type="taxonomic scope" value="Bacteria"/>
</dbReference>
<feature type="region of interest" description="Disordered" evidence="1">
    <location>
        <begin position="1"/>
        <end position="51"/>
    </location>
</feature>
<dbReference type="HOGENOM" id="CLU_2289777_0_0_0"/>
<evidence type="ECO:0000313" key="3">
    <source>
        <dbReference type="EMBL" id="CCB89206.1"/>
    </source>
</evidence>
<feature type="domain" description="HTH cro/C1-type" evidence="2">
    <location>
        <begin position="46"/>
        <end position="100"/>
    </location>
</feature>
<dbReference type="Proteomes" id="UP000000496">
    <property type="component" value="Chromosome gsn.131"/>
</dbReference>
<dbReference type="SUPFAM" id="SSF47413">
    <property type="entry name" value="lambda repressor-like DNA-binding domains"/>
    <property type="match status" value="1"/>
</dbReference>
<reference evidence="3 4" key="2">
    <citation type="journal article" date="2011" name="Mol. Biol. Evol.">
        <title>Unity in variety--the pan-genome of the Chlamydiae.</title>
        <authorList>
            <person name="Collingro A."/>
            <person name="Tischler P."/>
            <person name="Weinmaier T."/>
            <person name="Penz T."/>
            <person name="Heinz E."/>
            <person name="Brunham R.C."/>
            <person name="Read T.D."/>
            <person name="Bavoil P.M."/>
            <person name="Sachse K."/>
            <person name="Kahane S."/>
            <person name="Friedman M.G."/>
            <person name="Rattei T."/>
            <person name="Myers G.S."/>
            <person name="Horn M."/>
        </authorList>
    </citation>
    <scope>NUCLEOTIDE SEQUENCE [LARGE SCALE GENOMIC DNA]</scope>
    <source>
        <strain evidence="4">ATCC VR-1471 / Z</strain>
    </source>
</reference>
<name>F8L8R3_SIMNZ</name>
<dbReference type="KEGG" id="sng:SNE_A13290"/>
<reference key="1">
    <citation type="journal article" date="2011" name="Mol. Biol. Evol.">
        <title>Unity in variety -- the pan-genome of the Chlamydiae.</title>
        <authorList>
            <person name="Collingro A."/>
            <person name="Tischler P."/>
            <person name="Weinmaier T."/>
            <person name="Penz T."/>
            <person name="Heinz E."/>
            <person name="Brunham R.C."/>
            <person name="Read T.D."/>
            <person name="Bavoil P.M."/>
            <person name="Sachse K."/>
            <person name="Kahane S."/>
            <person name="Friedman M.G."/>
            <person name="Rattei T."/>
            <person name="Myers G.S.A."/>
            <person name="Horn M."/>
        </authorList>
    </citation>
    <scope>NUCLEOTIDE SEQUENCE</scope>
    <source>
        <strain>Z</strain>
    </source>
</reference>
<dbReference type="Pfam" id="PF13560">
    <property type="entry name" value="HTH_31"/>
    <property type="match status" value="1"/>
</dbReference>
<evidence type="ECO:0000313" key="4">
    <source>
        <dbReference type="Proteomes" id="UP000000496"/>
    </source>
</evidence>
<feature type="compositionally biased region" description="Basic residues" evidence="1">
    <location>
        <begin position="1"/>
        <end position="22"/>
    </location>
</feature>
<dbReference type="PROSITE" id="PS50943">
    <property type="entry name" value="HTH_CROC1"/>
    <property type="match status" value="1"/>
</dbReference>
<dbReference type="RefSeq" id="WP_013943673.1">
    <property type="nucleotide sequence ID" value="NC_015713.1"/>
</dbReference>
<proteinExistence type="predicted"/>
<dbReference type="AlphaFoldDB" id="F8L8R3"/>
<protein>
    <submittedName>
        <fullName evidence="3">Plasmid maintenance system antidote protein, XRE family</fullName>
    </submittedName>
</protein>
<keyword evidence="4" id="KW-1185">Reference proteome</keyword>
<accession>F8L8R3</accession>
<dbReference type="InterPro" id="IPR001387">
    <property type="entry name" value="Cro/C1-type_HTH"/>
</dbReference>
<dbReference type="InterPro" id="IPR010982">
    <property type="entry name" value="Lambda_DNA-bd_dom_sf"/>
</dbReference>